<evidence type="ECO:0000313" key="1">
    <source>
        <dbReference type="EMBL" id="EMT36653.1"/>
    </source>
</evidence>
<dbReference type="EMBL" id="APKD01000016">
    <property type="protein sequence ID" value="EMT36653.1"/>
    <property type="molecule type" value="Genomic_DNA"/>
</dbReference>
<proteinExistence type="predicted"/>
<reference evidence="2" key="2">
    <citation type="submission" date="2013-04" db="EMBL/GenBank/DDBJ databases">
        <title>Non-Mycobacterium tuberculosis sensu stricto in a globally representative population.</title>
        <authorList>
            <person name="Stone M.J."/>
            <person name="Brown T.J."/>
            <person name="Drobniewski F.A."/>
        </authorList>
    </citation>
    <scope>NUCLEOTIDE SEQUENCE [LARGE SCALE GENOMIC DNA]</scope>
    <source>
        <strain evidence="2">112400015</strain>
    </source>
</reference>
<organism evidence="1 2">
    <name type="scientific">Mycobacterium orygis 112400015</name>
    <dbReference type="NCBI Taxonomy" id="1305739"/>
    <lineage>
        <taxon>Bacteria</taxon>
        <taxon>Bacillati</taxon>
        <taxon>Actinomycetota</taxon>
        <taxon>Actinomycetes</taxon>
        <taxon>Mycobacteriales</taxon>
        <taxon>Mycobacteriaceae</taxon>
        <taxon>Mycobacterium</taxon>
        <taxon>Mycobacterium tuberculosis complex</taxon>
    </lineage>
</organism>
<accession>A0A829C6N6</accession>
<dbReference type="AlphaFoldDB" id="A0A829C6N6"/>
<name>A0A829C6N6_9MYCO</name>
<reference evidence="1 2" key="1">
    <citation type="submission" date="2013-03" db="EMBL/GenBank/DDBJ databases">
        <authorList>
            <person name="Casali N."/>
            <person name="Drobniewski F.A."/>
        </authorList>
    </citation>
    <scope>NUCLEOTIDE SEQUENCE [LARGE SCALE GENOMIC DNA]</scope>
    <source>
        <strain evidence="1 2">112400015</strain>
    </source>
</reference>
<evidence type="ECO:0000313" key="2">
    <source>
        <dbReference type="Proteomes" id="UP000012070"/>
    </source>
</evidence>
<dbReference type="Proteomes" id="UP000012070">
    <property type="component" value="Unassembled WGS sequence"/>
</dbReference>
<comment type="caution">
    <text evidence="1">The sequence shown here is derived from an EMBL/GenBank/DDBJ whole genome shotgun (WGS) entry which is preliminary data.</text>
</comment>
<sequence length="134" mass="14296">MGPDQPGRQGGFGRRGRPHLAVRVTVNASLSVQASKRIACGVDDGVVVDEGTPHPARDGFPDEIAGPRAFAEKQEPVWRARCIVSAPWMGLAGVPSASTVALPTFVGLIPMPGRSVALRWAQRASFPGEPMWRM</sequence>
<dbReference type="Gene3D" id="1.10.12.10">
    <property type="entry name" value="Lyase 2-enoyl-coa Hydratase, Chain A, domain 2"/>
    <property type="match status" value="1"/>
</dbReference>
<gene>
    <name evidence="1" type="ORF">MORY_06474</name>
</gene>
<protein>
    <submittedName>
        <fullName evidence="1">Enoyl-CoA hydratase</fullName>
    </submittedName>
</protein>
<dbReference type="InterPro" id="IPR014748">
    <property type="entry name" value="Enoyl-CoA_hydra_C"/>
</dbReference>